<sequence>MNSINTDTSIKERVYQQYARIGKCLSSDKRLEIMDLLSNGSKSVECLAEQTGMSVANVSRHLQILLEARLVKFSKKGTYAIYSLGDPAVIDFLMSLWNVSENRLSDLPRIKEDLLKQYEGVQTISKQELLQKMETNAVIVLDIRPRDEYEAEHIQGALSVPLEELDEYLHTVPCHIELAAYCRGPYCSYTTQAVEHMQNRGFTAYRIDEGVHEWNRD</sequence>
<evidence type="ECO:0000256" key="1">
    <source>
        <dbReference type="ARBA" id="ARBA00023015"/>
    </source>
</evidence>
<dbReference type="Pfam" id="PF01022">
    <property type="entry name" value="HTH_5"/>
    <property type="match status" value="1"/>
</dbReference>
<dbReference type="PROSITE" id="PS50987">
    <property type="entry name" value="HTH_ARSR_2"/>
    <property type="match status" value="1"/>
</dbReference>
<feature type="domain" description="Rhodanese" evidence="4">
    <location>
        <begin position="134"/>
        <end position="216"/>
    </location>
</feature>
<protein>
    <submittedName>
        <fullName evidence="6">Metalloregulator ArsR/SmtB family transcription factor</fullName>
    </submittedName>
</protein>
<dbReference type="EMBL" id="JABWCS010000207">
    <property type="protein sequence ID" value="NUU61236.1"/>
    <property type="molecule type" value="Genomic_DNA"/>
</dbReference>
<dbReference type="InterPro" id="IPR036388">
    <property type="entry name" value="WH-like_DNA-bd_sf"/>
</dbReference>
<dbReference type="PRINTS" id="PR00778">
    <property type="entry name" value="HTHARSR"/>
</dbReference>
<dbReference type="SMART" id="SM00418">
    <property type="entry name" value="HTH_ARSR"/>
    <property type="match status" value="1"/>
</dbReference>
<evidence type="ECO:0000313" key="7">
    <source>
        <dbReference type="Proteomes" id="UP000564806"/>
    </source>
</evidence>
<dbReference type="InterPro" id="IPR001845">
    <property type="entry name" value="HTH_ArsR_DNA-bd_dom"/>
</dbReference>
<dbReference type="InterPro" id="IPR001763">
    <property type="entry name" value="Rhodanese-like_dom"/>
</dbReference>
<dbReference type="NCBIfam" id="NF033788">
    <property type="entry name" value="HTH_metalloreg"/>
    <property type="match status" value="1"/>
</dbReference>
<name>A0A850ELF1_9BACL</name>
<dbReference type="Gene3D" id="1.10.10.10">
    <property type="entry name" value="Winged helix-like DNA-binding domain superfamily/Winged helix DNA-binding domain"/>
    <property type="match status" value="1"/>
</dbReference>
<reference evidence="6" key="1">
    <citation type="submission" date="2020-06" db="EMBL/GenBank/DDBJ databases">
        <title>Paenibacillus sp. nov., isolated from soil.</title>
        <authorList>
            <person name="Seo Y.L."/>
        </authorList>
    </citation>
    <scope>NUCLEOTIDE SEQUENCE [LARGE SCALE GENOMIC DNA]</scope>
    <source>
        <strain evidence="6">JW14</strain>
    </source>
</reference>
<dbReference type="SUPFAM" id="SSF46785">
    <property type="entry name" value="Winged helix' DNA-binding domain"/>
    <property type="match status" value="1"/>
</dbReference>
<dbReference type="PANTHER" id="PTHR43132:SF8">
    <property type="entry name" value="HTH-TYPE TRANSCRIPTIONAL REGULATOR KMTR"/>
    <property type="match status" value="1"/>
</dbReference>
<keyword evidence="3" id="KW-0804">Transcription</keyword>
<evidence type="ECO:0000256" key="2">
    <source>
        <dbReference type="ARBA" id="ARBA00023125"/>
    </source>
</evidence>
<comment type="caution">
    <text evidence="6">The sequence shown here is derived from an EMBL/GenBank/DDBJ whole genome shotgun (WGS) entry which is preliminary data.</text>
</comment>
<dbReference type="SMART" id="SM00450">
    <property type="entry name" value="RHOD"/>
    <property type="match status" value="1"/>
</dbReference>
<dbReference type="PROSITE" id="PS50206">
    <property type="entry name" value="RHODANESE_3"/>
    <property type="match status" value="1"/>
</dbReference>
<feature type="domain" description="HTH arsR-type" evidence="5">
    <location>
        <begin position="10"/>
        <end position="104"/>
    </location>
</feature>
<keyword evidence="7" id="KW-1185">Reference proteome</keyword>
<dbReference type="Pfam" id="PF00581">
    <property type="entry name" value="Rhodanese"/>
    <property type="match status" value="1"/>
</dbReference>
<evidence type="ECO:0000256" key="3">
    <source>
        <dbReference type="ARBA" id="ARBA00023163"/>
    </source>
</evidence>
<dbReference type="GO" id="GO:0003677">
    <property type="term" value="F:DNA binding"/>
    <property type="evidence" value="ECO:0007669"/>
    <property type="project" value="UniProtKB-KW"/>
</dbReference>
<dbReference type="AlphaFoldDB" id="A0A850ELF1"/>
<keyword evidence="1" id="KW-0805">Transcription regulation</keyword>
<dbReference type="InterPro" id="IPR051011">
    <property type="entry name" value="Metal_resp_trans_reg"/>
</dbReference>
<dbReference type="InterPro" id="IPR036873">
    <property type="entry name" value="Rhodanese-like_dom_sf"/>
</dbReference>
<dbReference type="CDD" id="cd00158">
    <property type="entry name" value="RHOD"/>
    <property type="match status" value="1"/>
</dbReference>
<proteinExistence type="predicted"/>
<dbReference type="Proteomes" id="UP000564806">
    <property type="component" value="Unassembled WGS sequence"/>
</dbReference>
<keyword evidence="2" id="KW-0238">DNA-binding</keyword>
<accession>A0A850ELF1</accession>
<dbReference type="CDD" id="cd00090">
    <property type="entry name" value="HTH_ARSR"/>
    <property type="match status" value="1"/>
</dbReference>
<evidence type="ECO:0000313" key="6">
    <source>
        <dbReference type="EMBL" id="NUU61236.1"/>
    </source>
</evidence>
<dbReference type="RefSeq" id="WP_175371778.1">
    <property type="nucleotide sequence ID" value="NZ_JABWCS010000207.1"/>
</dbReference>
<dbReference type="InterPro" id="IPR011991">
    <property type="entry name" value="ArsR-like_HTH"/>
</dbReference>
<dbReference type="GO" id="GO:0003700">
    <property type="term" value="F:DNA-binding transcription factor activity"/>
    <property type="evidence" value="ECO:0007669"/>
    <property type="project" value="InterPro"/>
</dbReference>
<organism evidence="6 7">
    <name type="scientific">Paenibacillus agri</name>
    <dbReference type="NCBI Taxonomy" id="2744309"/>
    <lineage>
        <taxon>Bacteria</taxon>
        <taxon>Bacillati</taxon>
        <taxon>Bacillota</taxon>
        <taxon>Bacilli</taxon>
        <taxon>Bacillales</taxon>
        <taxon>Paenibacillaceae</taxon>
        <taxon>Paenibacillus</taxon>
    </lineage>
</organism>
<evidence type="ECO:0000259" key="5">
    <source>
        <dbReference type="PROSITE" id="PS50987"/>
    </source>
</evidence>
<dbReference type="PANTHER" id="PTHR43132">
    <property type="entry name" value="ARSENICAL RESISTANCE OPERON REPRESSOR ARSR-RELATED"/>
    <property type="match status" value="1"/>
</dbReference>
<evidence type="ECO:0000259" key="4">
    <source>
        <dbReference type="PROSITE" id="PS50206"/>
    </source>
</evidence>
<gene>
    <name evidence="6" type="ORF">HPT30_12840</name>
</gene>
<dbReference type="Gene3D" id="3.40.250.10">
    <property type="entry name" value="Rhodanese-like domain"/>
    <property type="match status" value="1"/>
</dbReference>
<dbReference type="InterPro" id="IPR036390">
    <property type="entry name" value="WH_DNA-bd_sf"/>
</dbReference>